<keyword evidence="2" id="KW-1185">Reference proteome</keyword>
<evidence type="ECO:0000313" key="2">
    <source>
        <dbReference type="Proteomes" id="UP000765507"/>
    </source>
</evidence>
<dbReference type="EMBL" id="JAHGAV010000652">
    <property type="protein sequence ID" value="KAG6924184.1"/>
    <property type="molecule type" value="Genomic_DNA"/>
</dbReference>
<gene>
    <name evidence="1" type="ORF">G0U57_018166</name>
</gene>
<feature type="non-terminal residue" evidence="1">
    <location>
        <position position="84"/>
    </location>
</feature>
<name>A0A8T1S6J8_CHESE</name>
<reference evidence="1 2" key="1">
    <citation type="journal article" date="2020" name="G3 (Bethesda)">
        <title>Draft Genome of the Common Snapping Turtle, Chelydra serpentina, a Model for Phenotypic Plasticity in Reptiles.</title>
        <authorList>
            <person name="Das D."/>
            <person name="Singh S.K."/>
            <person name="Bierstedt J."/>
            <person name="Erickson A."/>
            <person name="Galli G.L.J."/>
            <person name="Crossley D.A. 2nd"/>
            <person name="Rhen T."/>
        </authorList>
    </citation>
    <scope>NUCLEOTIDE SEQUENCE [LARGE SCALE GENOMIC DNA]</scope>
    <source>
        <strain evidence="1">KW</strain>
    </source>
</reference>
<organism evidence="1 2">
    <name type="scientific">Chelydra serpentina</name>
    <name type="common">Snapping turtle</name>
    <name type="synonym">Testudo serpentina</name>
    <dbReference type="NCBI Taxonomy" id="8475"/>
    <lineage>
        <taxon>Eukaryota</taxon>
        <taxon>Metazoa</taxon>
        <taxon>Chordata</taxon>
        <taxon>Craniata</taxon>
        <taxon>Vertebrata</taxon>
        <taxon>Euteleostomi</taxon>
        <taxon>Archelosauria</taxon>
        <taxon>Testudinata</taxon>
        <taxon>Testudines</taxon>
        <taxon>Cryptodira</taxon>
        <taxon>Durocryptodira</taxon>
        <taxon>Americhelydia</taxon>
        <taxon>Chelydroidea</taxon>
        <taxon>Chelydridae</taxon>
        <taxon>Chelydra</taxon>
    </lineage>
</organism>
<feature type="non-terminal residue" evidence="1">
    <location>
        <position position="1"/>
    </location>
</feature>
<sequence length="84" mass="8604">SCSQPSIESCCLSLATGSSGSPIPRGGTRNRLLAPAGAVFECIQPQQHCAERRGLQGKLGKKPLDCQGAACVGNPARTHASRSA</sequence>
<comment type="caution">
    <text evidence="1">The sequence shown here is derived from an EMBL/GenBank/DDBJ whole genome shotgun (WGS) entry which is preliminary data.</text>
</comment>
<accession>A0A8T1S6J8</accession>
<proteinExistence type="predicted"/>
<dbReference type="AlphaFoldDB" id="A0A8T1S6J8"/>
<evidence type="ECO:0000313" key="1">
    <source>
        <dbReference type="EMBL" id="KAG6924184.1"/>
    </source>
</evidence>
<protein>
    <submittedName>
        <fullName evidence="1">Uncharacterized protein</fullName>
    </submittedName>
</protein>
<dbReference type="Proteomes" id="UP000765507">
    <property type="component" value="Unassembled WGS sequence"/>
</dbReference>